<dbReference type="Pfam" id="PF14833">
    <property type="entry name" value="NAD_binding_11"/>
    <property type="match status" value="1"/>
</dbReference>
<evidence type="ECO:0000313" key="4">
    <source>
        <dbReference type="Proteomes" id="UP001408356"/>
    </source>
</evidence>
<feature type="domain" description="6-phosphogluconate dehydrogenase NADP-binding" evidence="1">
    <location>
        <begin position="1"/>
        <end position="150"/>
    </location>
</feature>
<proteinExistence type="predicted"/>
<dbReference type="InterPro" id="IPR036866">
    <property type="entry name" value="RibonucZ/Hydroxyglut_hydro"/>
</dbReference>
<keyword evidence="4" id="KW-1185">Reference proteome</keyword>
<evidence type="ECO:0000313" key="3">
    <source>
        <dbReference type="EMBL" id="KAK9424361.1"/>
    </source>
</evidence>
<dbReference type="EMBL" id="JARVKF010000041">
    <property type="protein sequence ID" value="KAK9424361.1"/>
    <property type="molecule type" value="Genomic_DNA"/>
</dbReference>
<dbReference type="PANTHER" id="PTHR22981:SF81">
    <property type="entry name" value="DEHYDROGENASE, PUTATIVE-RELATED"/>
    <property type="match status" value="1"/>
</dbReference>
<dbReference type="Gene3D" id="3.60.15.10">
    <property type="entry name" value="Ribonuclease Z/Hydroxyacylglutathione hydrolase-like"/>
    <property type="match status" value="1"/>
</dbReference>
<dbReference type="InterPro" id="IPR036291">
    <property type="entry name" value="NAD(P)-bd_dom_sf"/>
</dbReference>
<dbReference type="InterPro" id="IPR029154">
    <property type="entry name" value="HIBADH-like_NADP-bd"/>
</dbReference>
<dbReference type="Proteomes" id="UP001408356">
    <property type="component" value="Unassembled WGS sequence"/>
</dbReference>
<dbReference type="Gene3D" id="1.10.1040.10">
    <property type="entry name" value="N-(1-d-carboxylethyl)-l-norvaline Dehydrogenase, domain 2"/>
    <property type="match status" value="1"/>
</dbReference>
<protein>
    <submittedName>
        <fullName evidence="3">3-hydroxyisobutyrate dehydrogenase, mitochondrial</fullName>
    </submittedName>
</protein>
<dbReference type="Pfam" id="PF03446">
    <property type="entry name" value="NAD_binding_2"/>
    <property type="match status" value="1"/>
</dbReference>
<dbReference type="SUPFAM" id="SSF48179">
    <property type="entry name" value="6-phosphogluconate dehydrogenase C-terminal domain-like"/>
    <property type="match status" value="1"/>
</dbReference>
<dbReference type="Gene3D" id="3.40.50.720">
    <property type="entry name" value="NAD(P)-binding Rossmann-like Domain"/>
    <property type="match status" value="1"/>
</dbReference>
<dbReference type="CDD" id="cd07730">
    <property type="entry name" value="metallo-hydrolase-like_MBL-fold"/>
    <property type="match status" value="1"/>
</dbReference>
<feature type="domain" description="3-hydroxyisobutyrate dehydrogenase-like NAD-binding" evidence="2">
    <location>
        <begin position="178"/>
        <end position="300"/>
    </location>
</feature>
<dbReference type="PANTHER" id="PTHR22981">
    <property type="entry name" value="3-HYDROXYISOBUTYRATE DEHYDROGENASE-RELATED"/>
    <property type="match status" value="1"/>
</dbReference>
<reference evidence="3 4" key="1">
    <citation type="journal article" date="2024" name="J. Plant Pathol.">
        <title>Sequence and assembly of the genome of Seiridium unicorne, isolate CBS 538.82, causal agent of cypress canker disease.</title>
        <authorList>
            <person name="Scali E."/>
            <person name="Rocca G.D."/>
            <person name="Danti R."/>
            <person name="Garbelotto M."/>
            <person name="Barberini S."/>
            <person name="Baroncelli R."/>
            <person name="Emiliani G."/>
        </authorList>
    </citation>
    <scope>NUCLEOTIDE SEQUENCE [LARGE SCALE GENOMIC DNA]</scope>
    <source>
        <strain evidence="3 4">BM-138-508</strain>
    </source>
</reference>
<dbReference type="SUPFAM" id="SSF56281">
    <property type="entry name" value="Metallo-hydrolase/oxidoreductase"/>
    <property type="match status" value="1"/>
</dbReference>
<name>A0ABR2VCX3_9PEZI</name>
<dbReference type="InterPro" id="IPR013328">
    <property type="entry name" value="6PGD_dom2"/>
</dbReference>
<dbReference type="SUPFAM" id="SSF51735">
    <property type="entry name" value="NAD(P)-binding Rossmann-fold domains"/>
    <property type="match status" value="1"/>
</dbReference>
<comment type="caution">
    <text evidence="3">The sequence shown here is derived from an EMBL/GenBank/DDBJ whole genome shotgun (WGS) entry which is preliminary data.</text>
</comment>
<sequence>MGFGMAMNVRKRMDSSAILFVNDVDRSSCERFVAESGQFGSVVITESAKEMASQALTIFSIVPAGQHVKSVYLDGEKGVLAARSSAATTDNQKRLYLECSTIDIATAKLVGDTLWENDMGRYVDCPVSGGVPAADRGDLSLMMGVDARRISEDLARRLTKVSSYFGNPDKTFYCGSLGSGLAAKICNNYLSCTILLANSEAMATGLKLGLDKHVLHRVIQSSTGQNFMADNVCPVPGVVDHAPSSNNYRLGFKAQMLVKDVQLGVDAANSVGIKPSIGEAAMEVYSQVATDERCIRDTTERICVLIMTPPIEPGAVEIFLLDGGGFTSADDTRIHANGHNKPFFLYNWCFYIHHHPTRQKILWDLGLSGNNADYTPFVVNNHFPFCNPTGPRRSLKEQLQALDVHSTGITAIIFSHAHWDHCRPASREFPNAKLYFGPGTSQYCSPGHIVNGRLLPTVEWDARFFGDDASKTEAFEELTGSWTPWGPFELSLDFFGDGSFTVIQAPGHMPGNLAACARVKSGERILLCSDCCHSM</sequence>
<evidence type="ECO:0000259" key="2">
    <source>
        <dbReference type="Pfam" id="PF14833"/>
    </source>
</evidence>
<accession>A0ABR2VCX3</accession>
<gene>
    <name evidence="3" type="ORF">SUNI508_13684</name>
</gene>
<dbReference type="InterPro" id="IPR008927">
    <property type="entry name" value="6-PGluconate_DH-like_C_sf"/>
</dbReference>
<evidence type="ECO:0000259" key="1">
    <source>
        <dbReference type="Pfam" id="PF03446"/>
    </source>
</evidence>
<dbReference type="InterPro" id="IPR006115">
    <property type="entry name" value="6PGDH_NADP-bd"/>
</dbReference>
<organism evidence="3 4">
    <name type="scientific">Seiridium unicorne</name>
    <dbReference type="NCBI Taxonomy" id="138068"/>
    <lineage>
        <taxon>Eukaryota</taxon>
        <taxon>Fungi</taxon>
        <taxon>Dikarya</taxon>
        <taxon>Ascomycota</taxon>
        <taxon>Pezizomycotina</taxon>
        <taxon>Sordariomycetes</taxon>
        <taxon>Xylariomycetidae</taxon>
        <taxon>Amphisphaeriales</taxon>
        <taxon>Sporocadaceae</taxon>
        <taxon>Seiridium</taxon>
    </lineage>
</organism>